<dbReference type="InterPro" id="IPR036052">
    <property type="entry name" value="TrpB-like_PALP_sf"/>
</dbReference>
<organism evidence="1 2">
    <name type="scientific">candidate division CSSED10-310 bacterium</name>
    <dbReference type="NCBI Taxonomy" id="2855610"/>
    <lineage>
        <taxon>Bacteria</taxon>
        <taxon>Bacteria division CSSED10-310</taxon>
    </lineage>
</organism>
<evidence type="ECO:0000313" key="1">
    <source>
        <dbReference type="EMBL" id="MFC1853030.1"/>
    </source>
</evidence>
<keyword evidence="2" id="KW-1185">Reference proteome</keyword>
<comment type="caution">
    <text evidence="1">The sequence shown here is derived from an EMBL/GenBank/DDBJ whole genome shotgun (WGS) entry which is preliminary data.</text>
</comment>
<accession>A0ABV6Z3K0</accession>
<sequence length="65" mass="7278">MLRFLFETAGQMSNRLARELGVLVGVSGVANVRAALRIAEKPANKNKMIVTLRCDAGERYLSHWF</sequence>
<evidence type="ECO:0008006" key="3">
    <source>
        <dbReference type="Google" id="ProtNLM"/>
    </source>
</evidence>
<proteinExistence type="predicted"/>
<dbReference type="PANTHER" id="PTHR10314">
    <property type="entry name" value="CYSTATHIONINE BETA-SYNTHASE"/>
    <property type="match status" value="1"/>
</dbReference>
<dbReference type="EMBL" id="JBHPBY010000407">
    <property type="protein sequence ID" value="MFC1853030.1"/>
    <property type="molecule type" value="Genomic_DNA"/>
</dbReference>
<gene>
    <name evidence="1" type="ORF">ACFL27_22765</name>
</gene>
<protein>
    <recommendedName>
        <fullName evidence="3">Cysteine synthase</fullName>
    </recommendedName>
</protein>
<dbReference type="Proteomes" id="UP001594351">
    <property type="component" value="Unassembled WGS sequence"/>
</dbReference>
<dbReference type="SUPFAM" id="SSF53686">
    <property type="entry name" value="Tryptophan synthase beta subunit-like PLP-dependent enzymes"/>
    <property type="match status" value="1"/>
</dbReference>
<name>A0ABV6Z3K0_UNCC1</name>
<dbReference type="InterPro" id="IPR050214">
    <property type="entry name" value="Cys_Synth/Cystath_Beta-Synth"/>
</dbReference>
<reference evidence="1 2" key="1">
    <citation type="submission" date="2024-09" db="EMBL/GenBank/DDBJ databases">
        <title>Laminarin stimulates single cell rates of sulfate reduction while oxygen inhibits transcriptomic activity in coastal marine sediment.</title>
        <authorList>
            <person name="Lindsay M."/>
            <person name="Orcutt B."/>
            <person name="Emerson D."/>
            <person name="Stepanauskas R."/>
            <person name="D'Angelo T."/>
        </authorList>
    </citation>
    <scope>NUCLEOTIDE SEQUENCE [LARGE SCALE GENOMIC DNA]</scope>
    <source>
        <strain evidence="1">SAG AM-311-K15</strain>
    </source>
</reference>
<evidence type="ECO:0000313" key="2">
    <source>
        <dbReference type="Proteomes" id="UP001594351"/>
    </source>
</evidence>
<dbReference type="Gene3D" id="3.40.50.1100">
    <property type="match status" value="1"/>
</dbReference>